<dbReference type="InParanoid" id="A0A7J7C6D9"/>
<evidence type="ECO:0000313" key="2">
    <source>
        <dbReference type="EMBL" id="KAF5729704.1"/>
    </source>
</evidence>
<feature type="compositionally biased region" description="Basic and acidic residues" evidence="1">
    <location>
        <begin position="202"/>
        <end position="216"/>
    </location>
</feature>
<dbReference type="Proteomes" id="UP000593562">
    <property type="component" value="Unassembled WGS sequence"/>
</dbReference>
<accession>A0A7J7C6D9</accession>
<name>A0A7J7C6D9_TRIWF</name>
<organism evidence="2 3">
    <name type="scientific">Tripterygium wilfordii</name>
    <name type="common">Thunder God vine</name>
    <dbReference type="NCBI Taxonomy" id="458696"/>
    <lineage>
        <taxon>Eukaryota</taxon>
        <taxon>Viridiplantae</taxon>
        <taxon>Streptophyta</taxon>
        <taxon>Embryophyta</taxon>
        <taxon>Tracheophyta</taxon>
        <taxon>Spermatophyta</taxon>
        <taxon>Magnoliopsida</taxon>
        <taxon>eudicotyledons</taxon>
        <taxon>Gunneridae</taxon>
        <taxon>Pentapetalae</taxon>
        <taxon>rosids</taxon>
        <taxon>fabids</taxon>
        <taxon>Celastrales</taxon>
        <taxon>Celastraceae</taxon>
        <taxon>Tripterygium</taxon>
    </lineage>
</organism>
<dbReference type="OrthoDB" id="763417at2759"/>
<reference evidence="2 3" key="1">
    <citation type="journal article" date="2020" name="Nat. Commun.">
        <title>Genome of Tripterygium wilfordii and identification of cytochrome P450 involved in triptolide biosynthesis.</title>
        <authorList>
            <person name="Tu L."/>
            <person name="Su P."/>
            <person name="Zhang Z."/>
            <person name="Gao L."/>
            <person name="Wang J."/>
            <person name="Hu T."/>
            <person name="Zhou J."/>
            <person name="Zhang Y."/>
            <person name="Zhao Y."/>
            <person name="Liu Y."/>
            <person name="Song Y."/>
            <person name="Tong Y."/>
            <person name="Lu Y."/>
            <person name="Yang J."/>
            <person name="Xu C."/>
            <person name="Jia M."/>
            <person name="Peters R.J."/>
            <person name="Huang L."/>
            <person name="Gao W."/>
        </authorList>
    </citation>
    <scope>NUCLEOTIDE SEQUENCE [LARGE SCALE GENOMIC DNA]</scope>
    <source>
        <strain evidence="3">cv. XIE 37</strain>
        <tissue evidence="2">Leaf</tissue>
    </source>
</reference>
<keyword evidence="3" id="KW-1185">Reference proteome</keyword>
<proteinExistence type="predicted"/>
<evidence type="ECO:0008006" key="4">
    <source>
        <dbReference type="Google" id="ProtNLM"/>
    </source>
</evidence>
<dbReference type="EMBL" id="JAAARO010000020">
    <property type="protein sequence ID" value="KAF5729704.1"/>
    <property type="molecule type" value="Genomic_DNA"/>
</dbReference>
<evidence type="ECO:0000256" key="1">
    <source>
        <dbReference type="SAM" id="MobiDB-lite"/>
    </source>
</evidence>
<comment type="caution">
    <text evidence="2">The sequence shown here is derived from an EMBL/GenBank/DDBJ whole genome shotgun (WGS) entry which is preliminary data.</text>
</comment>
<dbReference type="FunCoup" id="A0A7J7C6D9">
    <property type="interactions" value="3"/>
</dbReference>
<dbReference type="AlphaFoldDB" id="A0A7J7C6D9"/>
<feature type="region of interest" description="Disordered" evidence="1">
    <location>
        <begin position="194"/>
        <end position="222"/>
    </location>
</feature>
<sequence>MLDLHFKRTPPLCLVSTQDHQFPPPPLCFSLSARLSVRQDRTRHNSHETWYLVKSNRCSEQDILLMEPLNQSNETESHNDVMNRRLKNRERQRRYRARKRLEADLKKSHMINKSTTLEVGQQLNGNLNNCRTRVHCLRNWKKDARMAHACKNNGDTPDASVTPALTSTINGYTLSLPSDTKEVVPPENNNTSANLLSLTGGEAHKPMLVRRDWKSEARKKKQ</sequence>
<protein>
    <recommendedName>
        <fullName evidence="4">BZIP domain-containing protein</fullName>
    </recommendedName>
</protein>
<gene>
    <name evidence="2" type="ORF">HS088_TW20G00068</name>
</gene>
<evidence type="ECO:0000313" key="3">
    <source>
        <dbReference type="Proteomes" id="UP000593562"/>
    </source>
</evidence>